<proteinExistence type="predicted"/>
<organism evidence="1 2">
    <name type="scientific">Dendrothele bispora (strain CBS 962.96)</name>
    <dbReference type="NCBI Taxonomy" id="1314807"/>
    <lineage>
        <taxon>Eukaryota</taxon>
        <taxon>Fungi</taxon>
        <taxon>Dikarya</taxon>
        <taxon>Basidiomycota</taxon>
        <taxon>Agaricomycotina</taxon>
        <taxon>Agaricomycetes</taxon>
        <taxon>Agaricomycetidae</taxon>
        <taxon>Agaricales</taxon>
        <taxon>Agaricales incertae sedis</taxon>
        <taxon>Dendrothele</taxon>
    </lineage>
</organism>
<sequence>MPNQDVAAGNRKSDEQRFEELLDFLESGWKLWVALKECWNRFWVLICNKVEVPRRGNGEGNRDGEGN</sequence>
<keyword evidence="2" id="KW-1185">Reference proteome</keyword>
<reference evidence="1 2" key="1">
    <citation type="journal article" date="2019" name="Nat. Ecol. Evol.">
        <title>Megaphylogeny resolves global patterns of mushroom evolution.</title>
        <authorList>
            <person name="Varga T."/>
            <person name="Krizsan K."/>
            <person name="Foldi C."/>
            <person name="Dima B."/>
            <person name="Sanchez-Garcia M."/>
            <person name="Sanchez-Ramirez S."/>
            <person name="Szollosi G.J."/>
            <person name="Szarkandi J.G."/>
            <person name="Papp V."/>
            <person name="Albert L."/>
            <person name="Andreopoulos W."/>
            <person name="Angelini C."/>
            <person name="Antonin V."/>
            <person name="Barry K.W."/>
            <person name="Bougher N.L."/>
            <person name="Buchanan P."/>
            <person name="Buyck B."/>
            <person name="Bense V."/>
            <person name="Catcheside P."/>
            <person name="Chovatia M."/>
            <person name="Cooper J."/>
            <person name="Damon W."/>
            <person name="Desjardin D."/>
            <person name="Finy P."/>
            <person name="Geml J."/>
            <person name="Haridas S."/>
            <person name="Hughes K."/>
            <person name="Justo A."/>
            <person name="Karasinski D."/>
            <person name="Kautmanova I."/>
            <person name="Kiss B."/>
            <person name="Kocsube S."/>
            <person name="Kotiranta H."/>
            <person name="LaButti K.M."/>
            <person name="Lechner B.E."/>
            <person name="Liimatainen K."/>
            <person name="Lipzen A."/>
            <person name="Lukacs Z."/>
            <person name="Mihaltcheva S."/>
            <person name="Morgado L.N."/>
            <person name="Niskanen T."/>
            <person name="Noordeloos M.E."/>
            <person name="Ohm R.A."/>
            <person name="Ortiz-Santana B."/>
            <person name="Ovrebo C."/>
            <person name="Racz N."/>
            <person name="Riley R."/>
            <person name="Savchenko A."/>
            <person name="Shiryaev A."/>
            <person name="Soop K."/>
            <person name="Spirin V."/>
            <person name="Szebenyi C."/>
            <person name="Tomsovsky M."/>
            <person name="Tulloss R.E."/>
            <person name="Uehling J."/>
            <person name="Grigoriev I.V."/>
            <person name="Vagvolgyi C."/>
            <person name="Papp T."/>
            <person name="Martin F.M."/>
            <person name="Miettinen O."/>
            <person name="Hibbett D.S."/>
            <person name="Nagy L.G."/>
        </authorList>
    </citation>
    <scope>NUCLEOTIDE SEQUENCE [LARGE SCALE GENOMIC DNA]</scope>
    <source>
        <strain evidence="1 2">CBS 962.96</strain>
    </source>
</reference>
<name>A0A4S8MFR7_DENBC</name>
<dbReference type="EMBL" id="ML179089">
    <property type="protein sequence ID" value="THV01480.1"/>
    <property type="molecule type" value="Genomic_DNA"/>
</dbReference>
<dbReference type="Proteomes" id="UP000297245">
    <property type="component" value="Unassembled WGS sequence"/>
</dbReference>
<accession>A0A4S8MFR7</accession>
<dbReference type="AlphaFoldDB" id="A0A4S8MFR7"/>
<evidence type="ECO:0000313" key="1">
    <source>
        <dbReference type="EMBL" id="THV01480.1"/>
    </source>
</evidence>
<evidence type="ECO:0000313" key="2">
    <source>
        <dbReference type="Proteomes" id="UP000297245"/>
    </source>
</evidence>
<protein>
    <submittedName>
        <fullName evidence="1">Uncharacterized protein</fullName>
    </submittedName>
</protein>
<gene>
    <name evidence="1" type="ORF">K435DRAFT_853739</name>
</gene>